<dbReference type="AlphaFoldDB" id="A0A015J0M3"/>
<reference evidence="1 2" key="1">
    <citation type="submission" date="2014-02" db="EMBL/GenBank/DDBJ databases">
        <title>Single nucleus genome sequencing reveals high similarity among nuclei of an endomycorrhizal fungus.</title>
        <authorList>
            <person name="Lin K."/>
            <person name="Geurts R."/>
            <person name="Zhang Z."/>
            <person name="Limpens E."/>
            <person name="Saunders D.G."/>
            <person name="Mu D."/>
            <person name="Pang E."/>
            <person name="Cao H."/>
            <person name="Cha H."/>
            <person name="Lin T."/>
            <person name="Zhou Q."/>
            <person name="Shang Y."/>
            <person name="Li Y."/>
            <person name="Ivanov S."/>
            <person name="Sharma T."/>
            <person name="Velzen R.V."/>
            <person name="Ruijter N.D."/>
            <person name="Aanen D.K."/>
            <person name="Win J."/>
            <person name="Kamoun S."/>
            <person name="Bisseling T."/>
            <person name="Huang S."/>
        </authorList>
    </citation>
    <scope>NUCLEOTIDE SEQUENCE [LARGE SCALE GENOMIC DNA]</scope>
    <source>
        <strain evidence="2">DAOM197198w</strain>
    </source>
</reference>
<sequence>MERNRFINEQQNQLQKAKFPTISFATHNINGLKSNPDKLYSLIDDLTGRNMKNQSSIGHMTDW</sequence>
<accession>A0A015J0M3</accession>
<proteinExistence type="predicted"/>
<dbReference type="EMBL" id="JEMT01024138">
    <property type="protein sequence ID" value="EXX63082.1"/>
    <property type="molecule type" value="Genomic_DNA"/>
</dbReference>
<evidence type="ECO:0000313" key="1">
    <source>
        <dbReference type="EMBL" id="EXX63082.1"/>
    </source>
</evidence>
<dbReference type="HOGENOM" id="CLU_2886998_0_0_1"/>
<gene>
    <name evidence="1" type="ORF">RirG_155660</name>
</gene>
<keyword evidence="2" id="KW-1185">Reference proteome</keyword>
<dbReference type="Proteomes" id="UP000022910">
    <property type="component" value="Unassembled WGS sequence"/>
</dbReference>
<name>A0A015J0M3_RHIIW</name>
<comment type="caution">
    <text evidence="1">The sequence shown here is derived from an EMBL/GenBank/DDBJ whole genome shotgun (WGS) entry which is preliminary data.</text>
</comment>
<organism evidence="1 2">
    <name type="scientific">Rhizophagus irregularis (strain DAOM 197198w)</name>
    <name type="common">Glomus intraradices</name>
    <dbReference type="NCBI Taxonomy" id="1432141"/>
    <lineage>
        <taxon>Eukaryota</taxon>
        <taxon>Fungi</taxon>
        <taxon>Fungi incertae sedis</taxon>
        <taxon>Mucoromycota</taxon>
        <taxon>Glomeromycotina</taxon>
        <taxon>Glomeromycetes</taxon>
        <taxon>Glomerales</taxon>
        <taxon>Glomeraceae</taxon>
        <taxon>Rhizophagus</taxon>
    </lineage>
</organism>
<evidence type="ECO:0000313" key="2">
    <source>
        <dbReference type="Proteomes" id="UP000022910"/>
    </source>
</evidence>
<protein>
    <submittedName>
        <fullName evidence="1">Uncharacterized protein</fullName>
    </submittedName>
</protein>